<dbReference type="EMBL" id="JACOOY010000003">
    <property type="protein sequence ID" value="MBC5664211.1"/>
    <property type="molecule type" value="Genomic_DNA"/>
</dbReference>
<reference evidence="1 2" key="1">
    <citation type="submission" date="2020-08" db="EMBL/GenBank/DDBJ databases">
        <title>Genome public.</title>
        <authorList>
            <person name="Liu C."/>
            <person name="Sun Q."/>
        </authorList>
    </citation>
    <scope>NUCLEOTIDE SEQUENCE [LARGE SCALE GENOMIC DNA]</scope>
    <source>
        <strain evidence="1 2">NSJ-36</strain>
    </source>
</reference>
<evidence type="ECO:0000313" key="2">
    <source>
        <dbReference type="Proteomes" id="UP000647235"/>
    </source>
</evidence>
<name>A0ABR7ES79_9FIRM</name>
<keyword evidence="2" id="KW-1185">Reference proteome</keyword>
<sequence>MEKKNRKRYSLLLVMLMLTCLIWNSTLSVKAEGEKKIGESYLTHEEEAEGTTPVKVMRGEDLMTGYSKIRRMGPEKLYAGGSTIASHTVERIGVAVMVERAKEGATEWEFYESWQKFDENTDNLSSWKQMDVEGDWYYRVRCVHSANEDISSSFTNGVFIEKKSILEL</sequence>
<accession>A0ABR7ES79</accession>
<organism evidence="1 2">
    <name type="scientific">Dorea hominis</name>
    <dbReference type="NCBI Taxonomy" id="2763040"/>
    <lineage>
        <taxon>Bacteria</taxon>
        <taxon>Bacillati</taxon>
        <taxon>Bacillota</taxon>
        <taxon>Clostridia</taxon>
        <taxon>Lachnospirales</taxon>
        <taxon>Lachnospiraceae</taxon>
        <taxon>Dorea</taxon>
    </lineage>
</organism>
<proteinExistence type="predicted"/>
<comment type="caution">
    <text evidence="1">The sequence shown here is derived from an EMBL/GenBank/DDBJ whole genome shotgun (WGS) entry which is preliminary data.</text>
</comment>
<gene>
    <name evidence="1" type="ORF">H8S07_02765</name>
</gene>
<dbReference type="Proteomes" id="UP000647235">
    <property type="component" value="Unassembled WGS sequence"/>
</dbReference>
<evidence type="ECO:0000313" key="1">
    <source>
        <dbReference type="EMBL" id="MBC5664211.1"/>
    </source>
</evidence>
<dbReference type="RefSeq" id="WP_118288162.1">
    <property type="nucleotide sequence ID" value="NZ_JACOOY010000003.1"/>
</dbReference>
<protein>
    <submittedName>
        <fullName evidence="1">Uncharacterized protein</fullName>
    </submittedName>
</protein>